<evidence type="ECO:0000256" key="1">
    <source>
        <dbReference type="SAM" id="MobiDB-lite"/>
    </source>
</evidence>
<comment type="caution">
    <text evidence="2">The sequence shown here is derived from an EMBL/GenBank/DDBJ whole genome shotgun (WGS) entry which is preliminary data.</text>
</comment>
<accession>A0ABQ6LPX5</accession>
<evidence type="ECO:0000313" key="3">
    <source>
        <dbReference type="Proteomes" id="UP001239909"/>
    </source>
</evidence>
<evidence type="ECO:0000313" key="2">
    <source>
        <dbReference type="EMBL" id="GMG82596.1"/>
    </source>
</evidence>
<organism evidence="2 3">
    <name type="scientific">Paralimibaculum aggregatum</name>
    <dbReference type="NCBI Taxonomy" id="3036245"/>
    <lineage>
        <taxon>Bacteria</taxon>
        <taxon>Pseudomonadati</taxon>
        <taxon>Pseudomonadota</taxon>
        <taxon>Alphaproteobacteria</taxon>
        <taxon>Rhodobacterales</taxon>
        <taxon>Paracoccaceae</taxon>
        <taxon>Paralimibaculum</taxon>
    </lineage>
</organism>
<feature type="region of interest" description="Disordered" evidence="1">
    <location>
        <begin position="1"/>
        <end position="26"/>
    </location>
</feature>
<keyword evidence="3" id="KW-1185">Reference proteome</keyword>
<sequence length="154" mass="17202">MSRDFDLFGNPLPANRGRPGRNEHVPSAENVNKVRLLVAIGWTAAQVAEELGISAPTLRKHYFRDLRKAREIYIAQVRGEMALRLQAEAAKGNVGAIRELRKMMDLAEIDRLPKTPAKPAEPLGKKERLRRAAHTPKGSWAERLGEPGEQGELH</sequence>
<reference evidence="2 3" key="1">
    <citation type="submission" date="2023-04" db="EMBL/GenBank/DDBJ databases">
        <title>Marinoamorphus aggregata gen. nov., sp. Nov., isolate from tissue of brittle star Ophioplocus japonicus.</title>
        <authorList>
            <person name="Kawano K."/>
            <person name="Sawayama S."/>
            <person name="Nakagawa S."/>
        </authorList>
    </citation>
    <scope>NUCLEOTIDE SEQUENCE [LARGE SCALE GENOMIC DNA]</scope>
    <source>
        <strain evidence="2 3">NKW23</strain>
    </source>
</reference>
<name>A0ABQ6LPX5_9RHOB</name>
<feature type="compositionally biased region" description="Basic and acidic residues" evidence="1">
    <location>
        <begin position="143"/>
        <end position="154"/>
    </location>
</feature>
<dbReference type="EMBL" id="BSYI01000011">
    <property type="protein sequence ID" value="GMG82596.1"/>
    <property type="molecule type" value="Genomic_DNA"/>
</dbReference>
<feature type="region of interest" description="Disordered" evidence="1">
    <location>
        <begin position="111"/>
        <end position="154"/>
    </location>
</feature>
<proteinExistence type="predicted"/>
<protein>
    <submittedName>
        <fullName evidence="2">Uncharacterized protein</fullName>
    </submittedName>
</protein>
<dbReference type="RefSeq" id="WP_285671380.1">
    <property type="nucleotide sequence ID" value="NZ_BSYI01000011.1"/>
</dbReference>
<gene>
    <name evidence="2" type="ORF">LNKW23_18090</name>
</gene>
<dbReference type="Proteomes" id="UP001239909">
    <property type="component" value="Unassembled WGS sequence"/>
</dbReference>